<feature type="region of interest" description="Disordered" evidence="18">
    <location>
        <begin position="1"/>
        <end position="37"/>
    </location>
</feature>
<evidence type="ECO:0000256" key="13">
    <source>
        <dbReference type="NCBIfam" id="TIGR02402"/>
    </source>
</evidence>
<dbReference type="PANTHER" id="PTHR43651">
    <property type="entry name" value="1,4-ALPHA-GLUCAN-BRANCHING ENZYME"/>
    <property type="match status" value="1"/>
</dbReference>
<name>K6VI21_9MICO</name>
<evidence type="ECO:0000259" key="19">
    <source>
        <dbReference type="SMART" id="SM00642"/>
    </source>
</evidence>
<comment type="subcellular location">
    <subcellularLocation>
        <location evidence="1 15">Cytoplasm</location>
    </subcellularLocation>
</comment>
<evidence type="ECO:0000256" key="12">
    <source>
        <dbReference type="ARBA" id="ARBA00034013"/>
    </source>
</evidence>
<evidence type="ECO:0000256" key="15">
    <source>
        <dbReference type="PIRSR" id="PIRSR006337-1"/>
    </source>
</evidence>
<dbReference type="Proteomes" id="UP000008366">
    <property type="component" value="Unassembled WGS sequence"/>
</dbReference>
<evidence type="ECO:0000256" key="8">
    <source>
        <dbReference type="ARBA" id="ARBA00023277"/>
    </source>
</evidence>
<evidence type="ECO:0000313" key="21">
    <source>
        <dbReference type="Proteomes" id="UP000008366"/>
    </source>
</evidence>
<dbReference type="CDD" id="cd11325">
    <property type="entry name" value="AmyAc_GTHase"/>
    <property type="match status" value="1"/>
</dbReference>
<dbReference type="eggNOG" id="COG0296">
    <property type="taxonomic scope" value="Bacteria"/>
</dbReference>
<dbReference type="SUPFAM" id="SSF81296">
    <property type="entry name" value="E set domains"/>
    <property type="match status" value="1"/>
</dbReference>
<keyword evidence="6" id="KW-0963">Cytoplasm</keyword>
<dbReference type="RefSeq" id="WP_006592395.1">
    <property type="nucleotide sequence ID" value="NZ_BAHD01000028.1"/>
</dbReference>
<dbReference type="SMART" id="SM00642">
    <property type="entry name" value="Aamy"/>
    <property type="match status" value="1"/>
</dbReference>
<dbReference type="Pfam" id="PF00128">
    <property type="entry name" value="Alpha-amylase"/>
    <property type="match status" value="1"/>
</dbReference>
<organism evidence="20 21">
    <name type="scientific">Kineosphaera limosa NBRC 100340</name>
    <dbReference type="NCBI Taxonomy" id="1184609"/>
    <lineage>
        <taxon>Bacteria</taxon>
        <taxon>Bacillati</taxon>
        <taxon>Actinomycetota</taxon>
        <taxon>Actinomycetes</taxon>
        <taxon>Micrococcales</taxon>
        <taxon>Dermatophilaceae</taxon>
        <taxon>Kineosphaera</taxon>
    </lineage>
</organism>
<keyword evidence="9 14" id="KW-0326">Glycosidase</keyword>
<evidence type="ECO:0000256" key="1">
    <source>
        <dbReference type="ARBA" id="ARBA00004496"/>
    </source>
</evidence>
<evidence type="ECO:0000256" key="5">
    <source>
        <dbReference type="ARBA" id="ARBA00015938"/>
    </source>
</evidence>
<sequence length="618" mass="67723">MSTSHTSTTASIAGGAADPERRATASHDPAGSGTRWFTPRVWGPSADVVQVRVDDQVAAMTRDVHGWWTSPLTAATGSRYDFAVDDGPWVPDPRALRLPDGPHAPAQVYDLAEHEWSDDDWEGVELHGSIIYELHVGTFTSQGTLDAATQKLDRLVELGVDIVELMPVNTFPGRNGWGYDGVGLYAVHEPYGGPAALQRFVDAAHARGLAVFLDVVYNHLGPDGNYLGMFGPYFTDRHETPWGQGVNLDGPDSDPVRGFLIDNVLGWLRDFHLDGLRLDAVHELHDERALPILEELAAAVDDLEEELGRSLVLVAESDRNDMRTVIARERGGLGIDGQWADDVHHALHVALTDETQGYYADFADPAVLPRLLTTPFLHAGTYSTFRGRTHGRPVDPSLVDGSAFVVSLQTHDQVGNRRTGDRLAHSVDSRLLRCGVALLLTGPYTPMLFMGEEWSASSPWQFFTDHNDELGELIRQGRRAEFESHGWEPESVPDPQDPATRDVSVLRWEEREQGEHGVMLDWYRALITLRRARADLCDGDLAAIEVEPGSTPWAFVVVRGRHRVAVNLDPEPVEVEVGLPEGPDGVVLLALDPTVANVDGRLRLPGHSVAIVGPARAG</sequence>
<feature type="site" description="Transition state stabilizer" evidence="17">
    <location>
        <position position="412"/>
    </location>
</feature>
<evidence type="ECO:0000256" key="10">
    <source>
        <dbReference type="ARBA" id="ARBA00032057"/>
    </source>
</evidence>
<dbReference type="NCBIfam" id="TIGR02402">
    <property type="entry name" value="trehalose_TreZ"/>
    <property type="match status" value="1"/>
</dbReference>
<dbReference type="GO" id="GO:0033942">
    <property type="term" value="F:4-alpha-D-(1-&gt;4)-alpha-D-glucanotrehalose trehalohydrolase activity"/>
    <property type="evidence" value="ECO:0007669"/>
    <property type="project" value="UniProtKB-EC"/>
</dbReference>
<feature type="active site" description="Proton donor" evidence="15">
    <location>
        <position position="316"/>
    </location>
</feature>
<comment type="caution">
    <text evidence="20">The sequence shown here is derived from an EMBL/GenBank/DDBJ whole genome shotgun (WGS) entry which is preliminary data.</text>
</comment>
<dbReference type="UniPathway" id="UPA00299"/>
<dbReference type="Gene3D" id="2.60.40.10">
    <property type="entry name" value="Immunoglobulins"/>
    <property type="match status" value="1"/>
</dbReference>
<evidence type="ECO:0000256" key="18">
    <source>
        <dbReference type="SAM" id="MobiDB-lite"/>
    </source>
</evidence>
<evidence type="ECO:0000256" key="3">
    <source>
        <dbReference type="ARBA" id="ARBA00008061"/>
    </source>
</evidence>
<dbReference type="PANTHER" id="PTHR43651:SF11">
    <property type="entry name" value="MALTO-OLIGOSYLTREHALOSE TREHALOHYDROLASE"/>
    <property type="match status" value="1"/>
</dbReference>
<dbReference type="InterPro" id="IPR014756">
    <property type="entry name" value="Ig_E-set"/>
</dbReference>
<feature type="binding site" evidence="16">
    <location>
        <begin position="277"/>
        <end position="282"/>
    </location>
    <ligand>
        <name>substrate</name>
    </ligand>
</feature>
<dbReference type="InterPro" id="IPR017853">
    <property type="entry name" value="GH"/>
</dbReference>
<dbReference type="EC" id="3.2.1.141" evidence="4 13"/>
<dbReference type="InterPro" id="IPR013783">
    <property type="entry name" value="Ig-like_fold"/>
</dbReference>
<evidence type="ECO:0000313" key="20">
    <source>
        <dbReference type="EMBL" id="GAB95863.1"/>
    </source>
</evidence>
<comment type="pathway">
    <text evidence="2 14">Glycan biosynthesis; trehalose biosynthesis.</text>
</comment>
<evidence type="ECO:0000256" key="17">
    <source>
        <dbReference type="PIRSR" id="PIRSR006337-3"/>
    </source>
</evidence>
<evidence type="ECO:0000256" key="9">
    <source>
        <dbReference type="ARBA" id="ARBA00023295"/>
    </source>
</evidence>
<evidence type="ECO:0000256" key="4">
    <source>
        <dbReference type="ARBA" id="ARBA00012268"/>
    </source>
</evidence>
<evidence type="ECO:0000256" key="16">
    <source>
        <dbReference type="PIRSR" id="PIRSR006337-2"/>
    </source>
</evidence>
<evidence type="ECO:0000256" key="2">
    <source>
        <dbReference type="ARBA" id="ARBA00005199"/>
    </source>
</evidence>
<feature type="active site" description="Nucleophile" evidence="15">
    <location>
        <position position="279"/>
    </location>
</feature>
<dbReference type="InterPro" id="IPR006047">
    <property type="entry name" value="GH13_cat_dom"/>
</dbReference>
<keyword evidence="21" id="KW-1185">Reference proteome</keyword>
<dbReference type="Gene3D" id="3.20.20.80">
    <property type="entry name" value="Glycosidases"/>
    <property type="match status" value="1"/>
</dbReference>
<accession>K6VI21</accession>
<evidence type="ECO:0000256" key="11">
    <source>
        <dbReference type="ARBA" id="ARBA00033284"/>
    </source>
</evidence>
<evidence type="ECO:0000256" key="6">
    <source>
        <dbReference type="ARBA" id="ARBA00022490"/>
    </source>
</evidence>
<dbReference type="InterPro" id="IPR012768">
    <property type="entry name" value="Trehalose_TreZ"/>
</dbReference>
<dbReference type="AlphaFoldDB" id="K6VI21"/>
<evidence type="ECO:0000256" key="7">
    <source>
        <dbReference type="ARBA" id="ARBA00022801"/>
    </source>
</evidence>
<protein>
    <recommendedName>
        <fullName evidence="5 13">Malto-oligosyltrehalose trehalohydrolase</fullName>
        <shortName evidence="14">MTHase</shortName>
        <ecNumber evidence="4 13">3.2.1.141</ecNumber>
    </recommendedName>
    <alternativeName>
        <fullName evidence="11 14">4-alpha-D-((1-&gt;4)-alpha-D-glucano)trehalose trehalohydrolase</fullName>
    </alternativeName>
    <alternativeName>
        <fullName evidence="10 14">Maltooligosyl trehalose trehalohydrolase</fullName>
    </alternativeName>
</protein>
<dbReference type="GO" id="GO:0005992">
    <property type="term" value="P:trehalose biosynthetic process"/>
    <property type="evidence" value="ECO:0007669"/>
    <property type="project" value="UniProtKB-UniRule"/>
</dbReference>
<keyword evidence="8" id="KW-0119">Carbohydrate metabolism</keyword>
<dbReference type="GO" id="GO:0005737">
    <property type="term" value="C:cytoplasm"/>
    <property type="evidence" value="ECO:0007669"/>
    <property type="project" value="UniProtKB-SubCell"/>
</dbReference>
<keyword evidence="7 14" id="KW-0378">Hydrolase</keyword>
<proteinExistence type="inferred from homology"/>
<dbReference type="Gene3D" id="1.10.10.760">
    <property type="entry name" value="E-set domains of sugar-utilizing enzymes"/>
    <property type="match status" value="1"/>
</dbReference>
<feature type="binding site" evidence="16">
    <location>
        <begin position="411"/>
        <end position="416"/>
    </location>
    <ligand>
        <name>substrate</name>
    </ligand>
</feature>
<feature type="binding site" evidence="16">
    <location>
        <begin position="341"/>
        <end position="345"/>
    </location>
    <ligand>
        <name>substrate</name>
    </ligand>
</feature>
<comment type="catalytic activity">
    <reaction evidence="12 14">
        <text>hydrolysis of (1-&gt;4)-alpha-D-glucosidic linkage in 4-alpha-D-[(1-&gt;4)-alpha-D-glucanosyl]n trehalose to yield trehalose and (1-&gt;4)-alpha-D-glucan.</text>
        <dbReference type="EC" id="3.2.1.141"/>
    </reaction>
</comment>
<gene>
    <name evidence="20" type="primary">treZ</name>
    <name evidence="20" type="ORF">KILIM_028_00170</name>
</gene>
<feature type="domain" description="Glycosyl hydrolase family 13 catalytic" evidence="19">
    <location>
        <begin position="133"/>
        <end position="530"/>
    </location>
</feature>
<dbReference type="STRING" id="1184609.KILIM_028_00170"/>
<dbReference type="EMBL" id="BAHD01000028">
    <property type="protein sequence ID" value="GAB95863.1"/>
    <property type="molecule type" value="Genomic_DNA"/>
</dbReference>
<comment type="similarity">
    <text evidence="3 14">Belongs to the glycosyl hydrolase 13 family.</text>
</comment>
<reference evidence="20 21" key="1">
    <citation type="submission" date="2012-08" db="EMBL/GenBank/DDBJ databases">
        <title>Whole genome shotgun sequence of Kineosphaera limosa NBRC 100340.</title>
        <authorList>
            <person name="Yoshida I."/>
            <person name="Isaki S."/>
            <person name="Hosoyama A."/>
            <person name="Tsuchikane K."/>
            <person name="Katsumata H."/>
            <person name="Ando Y."/>
            <person name="Ohji S."/>
            <person name="Hamada M."/>
            <person name="Tamura T."/>
            <person name="Yamazoe A."/>
            <person name="Yamazaki S."/>
            <person name="Fujita N."/>
        </authorList>
    </citation>
    <scope>NUCLEOTIDE SEQUENCE [LARGE SCALE GENOMIC DNA]</scope>
    <source>
        <strain evidence="20 21">NBRC 100340</strain>
    </source>
</reference>
<feature type="compositionally biased region" description="Low complexity" evidence="18">
    <location>
        <begin position="1"/>
        <end position="17"/>
    </location>
</feature>
<dbReference type="InterPro" id="IPR044901">
    <property type="entry name" value="Trehalose_TreZ_E-set_sf"/>
</dbReference>
<dbReference type="PIRSF" id="PIRSF006337">
    <property type="entry name" value="Trehalose_TreZ"/>
    <property type="match status" value="1"/>
</dbReference>
<dbReference type="SUPFAM" id="SSF51445">
    <property type="entry name" value="(Trans)glycosidases"/>
    <property type="match status" value="1"/>
</dbReference>
<evidence type="ECO:0000256" key="14">
    <source>
        <dbReference type="PIRNR" id="PIRNR006337"/>
    </source>
</evidence>